<comment type="subcellular location">
    <subcellularLocation>
        <location evidence="2">Cytoplasm</location>
    </subcellularLocation>
    <subcellularLocation>
        <location evidence="1">Nucleus</location>
    </subcellularLocation>
</comment>
<dbReference type="Proteomes" id="UP000326877">
    <property type="component" value="Unassembled WGS sequence"/>
</dbReference>
<dbReference type="InterPro" id="IPR013900">
    <property type="entry name" value="RNR_inhibitor"/>
</dbReference>
<dbReference type="Pfam" id="PF08591">
    <property type="entry name" value="RNR_inhib"/>
    <property type="match status" value="1"/>
</dbReference>
<accession>A0A5N7C8J1</accession>
<evidence type="ECO:0000256" key="1">
    <source>
        <dbReference type="ARBA" id="ARBA00004123"/>
    </source>
</evidence>
<reference evidence="7" key="1">
    <citation type="submission" date="2019-04" db="EMBL/GenBank/DDBJ databases">
        <title>Friends and foes A comparative genomics studyof 23 Aspergillus species from section Flavi.</title>
        <authorList>
            <consortium name="DOE Joint Genome Institute"/>
            <person name="Kjaerbolling I."/>
            <person name="Vesth T."/>
            <person name="Frisvad J.C."/>
            <person name="Nybo J.L."/>
            <person name="Theobald S."/>
            <person name="Kildgaard S."/>
            <person name="Isbrandt T."/>
            <person name="Kuo A."/>
            <person name="Sato A."/>
            <person name="Lyhne E.K."/>
            <person name="Kogle M.E."/>
            <person name="Wiebenga A."/>
            <person name="Kun R.S."/>
            <person name="Lubbers R.J."/>
            <person name="Makela M.R."/>
            <person name="Barry K."/>
            <person name="Chovatia M."/>
            <person name="Clum A."/>
            <person name="Daum C."/>
            <person name="Haridas S."/>
            <person name="He G."/>
            <person name="LaButti K."/>
            <person name="Lipzen A."/>
            <person name="Mondo S."/>
            <person name="Riley R."/>
            <person name="Salamov A."/>
            <person name="Simmons B.A."/>
            <person name="Magnuson J.K."/>
            <person name="Henrissat B."/>
            <person name="Mortensen U.H."/>
            <person name="Larsen T.O."/>
            <person name="Devries R.P."/>
            <person name="Grigoriev I.V."/>
            <person name="Machida M."/>
            <person name="Baker S.E."/>
            <person name="Andersen M.R."/>
        </authorList>
    </citation>
    <scope>NUCLEOTIDE SEQUENCE [LARGE SCALE GENOMIC DNA]</scope>
    <source>
        <strain evidence="7">IBT 14317</strain>
    </source>
</reference>
<proteinExistence type="inferred from homology"/>
<feature type="region of interest" description="Disordered" evidence="6">
    <location>
        <begin position="1"/>
        <end position="41"/>
    </location>
</feature>
<feature type="compositionally biased region" description="Polar residues" evidence="6">
    <location>
        <begin position="1"/>
        <end position="14"/>
    </location>
</feature>
<sequence>MSSSLHMSKNNNLASKRRRFQPPITSFFPAATESDHADKASAPHLSYTHYSTVTSSPTPAVDAKIQASLLSVGMRVRKSVAEGYKTRNPKSEDKPTLYSNVTPTVRCPTAYAELAPFCGMSKSGGSAIQPTSRGFSLPHNKMDYEDQLITDDGDAFSLPPSSQESIESIHINGQKRSYDRDEDDFDDELDDLSTPWGITWQGPLEPSTRMNSVPGRTILTPALGQQRRQFVAVKTQGTINVDDFEEPAFLRRREEIDMDLS</sequence>
<dbReference type="GO" id="GO:0005737">
    <property type="term" value="C:cytoplasm"/>
    <property type="evidence" value="ECO:0007669"/>
    <property type="project" value="UniProtKB-SubCell"/>
</dbReference>
<evidence type="ECO:0000256" key="5">
    <source>
        <dbReference type="ARBA" id="ARBA00023242"/>
    </source>
</evidence>
<gene>
    <name evidence="7" type="ORF">BDV23DRAFT_156354</name>
</gene>
<keyword evidence="4" id="KW-0963">Cytoplasm</keyword>
<dbReference type="EMBL" id="ML735260">
    <property type="protein sequence ID" value="KAE8389903.1"/>
    <property type="molecule type" value="Genomic_DNA"/>
</dbReference>
<organism evidence="7">
    <name type="scientific">Petromyces alliaceus</name>
    <name type="common">Aspergillus alliaceus</name>
    <dbReference type="NCBI Taxonomy" id="209559"/>
    <lineage>
        <taxon>Eukaryota</taxon>
        <taxon>Fungi</taxon>
        <taxon>Dikarya</taxon>
        <taxon>Ascomycota</taxon>
        <taxon>Pezizomycotina</taxon>
        <taxon>Eurotiomycetes</taxon>
        <taxon>Eurotiomycetidae</taxon>
        <taxon>Eurotiales</taxon>
        <taxon>Aspergillaceae</taxon>
        <taxon>Aspergillus</taxon>
        <taxon>Aspergillus subgen. Circumdati</taxon>
    </lineage>
</organism>
<dbReference type="GO" id="GO:0005634">
    <property type="term" value="C:nucleus"/>
    <property type="evidence" value="ECO:0007669"/>
    <property type="project" value="UniProtKB-SubCell"/>
</dbReference>
<dbReference type="GO" id="GO:0008104">
    <property type="term" value="P:intracellular protein localization"/>
    <property type="evidence" value="ECO:0007669"/>
    <property type="project" value="TreeGrafter"/>
</dbReference>
<evidence type="ECO:0000256" key="6">
    <source>
        <dbReference type="SAM" id="MobiDB-lite"/>
    </source>
</evidence>
<protein>
    <submittedName>
        <fullName evidence="7">Ribonucleotide reductase inhibitor-domain-containing protein</fullName>
    </submittedName>
</protein>
<comment type="similarity">
    <text evidence="3">Belongs to the DIF1/spd1 family.</text>
</comment>
<name>A0A5N7C8J1_PETAA</name>
<dbReference type="OrthoDB" id="4072855at2759"/>
<evidence type="ECO:0000256" key="2">
    <source>
        <dbReference type="ARBA" id="ARBA00004496"/>
    </source>
</evidence>
<keyword evidence="5" id="KW-0539">Nucleus</keyword>
<dbReference type="AlphaFoldDB" id="A0A5N7C8J1"/>
<dbReference type="PANTHER" id="PTHR28081">
    <property type="entry name" value="DAMAGE-REGULATED IMPORT FACILITATOR 1-RELATED"/>
    <property type="match status" value="1"/>
</dbReference>
<evidence type="ECO:0000256" key="3">
    <source>
        <dbReference type="ARBA" id="ARBA00005459"/>
    </source>
</evidence>
<dbReference type="PANTHER" id="PTHR28081:SF1">
    <property type="entry name" value="DAMAGE-REGULATED IMPORT FACILITATOR 1"/>
    <property type="match status" value="1"/>
</dbReference>
<evidence type="ECO:0000313" key="7">
    <source>
        <dbReference type="EMBL" id="KAE8389903.1"/>
    </source>
</evidence>
<dbReference type="GO" id="GO:1990846">
    <property type="term" value="F:ribonucleoside-diphosphate reductase inhibitor activity"/>
    <property type="evidence" value="ECO:0007669"/>
    <property type="project" value="TreeGrafter"/>
</dbReference>
<evidence type="ECO:0000256" key="4">
    <source>
        <dbReference type="ARBA" id="ARBA00022490"/>
    </source>
</evidence>